<keyword evidence="5" id="KW-0349">Heme</keyword>
<dbReference type="InterPro" id="IPR050182">
    <property type="entry name" value="Cytochrome_P450_fam2"/>
</dbReference>
<keyword evidence="4 5" id="KW-0503">Monooxygenase</keyword>
<dbReference type="InterPro" id="IPR017972">
    <property type="entry name" value="Cyt_P450_CS"/>
</dbReference>
<evidence type="ECO:0000256" key="2">
    <source>
        <dbReference type="ARBA" id="ARBA00022723"/>
    </source>
</evidence>
<gene>
    <name evidence="8" type="primary">Necator_chrI.g1577</name>
    <name evidence="8" type="ORF">RB195_005451</name>
</gene>
<sequence>MDTIMSCTKGKRRDTREHLYASDTATRLFMAFIEVLLLIALLLFILCYNINRILGLPPGPTPWPLLGNIPQLSATDTDKCIMGFKKKYGNVFTLWMPYPNVIIGEYEALKRTILRDGDAYAWRPNLFIMQLLVQGNYGLVFEENEWYRSQRRFTLHTLRNLGVGKAVLKDAISTLSHRIADDLRRTNGEPIELKPYLTDVVGNMISQLTFGFLRDDNEIKRIQSLFSEVFDDFFDPKMLLLDVFPFLRHFDGVIGFGLKKLTQDNDLIFDFIRKQYEEHKKAINYDQEPMNYVDGYLHELHRREKDGMQDEFTEKQATAAILDLFGAGVETTTTTLRFCFLYILNYPQIQERIHKEIDGNVGRERDVTMDDQRVLPYTCAFIQEVFRVGYILYTNLPHMTAGMVNCEGYKLRKGTTIIPQFQCVHMDESIYPRPELIIPERHLKDGQFVKDDRITPFGMGRRSCLGESLARMEVFMFFTSLMQKFRFEPDGLYPPEQVRHVQPKEIIVGSERNEARCSCVSSCARSSELEIAVGLEVGPSRTTAIFGAPRKVPPRYKPQIPEPSSPPFPLPVPLRVQPLT</sequence>
<feature type="region of interest" description="Disordered" evidence="6">
    <location>
        <begin position="550"/>
        <end position="580"/>
    </location>
</feature>
<comment type="similarity">
    <text evidence="1 5">Belongs to the cytochrome P450 family.</text>
</comment>
<evidence type="ECO:0000256" key="6">
    <source>
        <dbReference type="SAM" id="MobiDB-lite"/>
    </source>
</evidence>
<evidence type="ECO:0000256" key="1">
    <source>
        <dbReference type="ARBA" id="ARBA00010617"/>
    </source>
</evidence>
<dbReference type="SUPFAM" id="SSF48264">
    <property type="entry name" value="Cytochrome P450"/>
    <property type="match status" value="1"/>
</dbReference>
<keyword evidence="9" id="KW-1185">Reference proteome</keyword>
<evidence type="ECO:0000313" key="8">
    <source>
        <dbReference type="EMBL" id="KAK6727777.1"/>
    </source>
</evidence>
<dbReference type="InterPro" id="IPR001128">
    <property type="entry name" value="Cyt_P450"/>
</dbReference>
<organism evidence="8 9">
    <name type="scientific">Necator americanus</name>
    <name type="common">Human hookworm</name>
    <dbReference type="NCBI Taxonomy" id="51031"/>
    <lineage>
        <taxon>Eukaryota</taxon>
        <taxon>Metazoa</taxon>
        <taxon>Ecdysozoa</taxon>
        <taxon>Nematoda</taxon>
        <taxon>Chromadorea</taxon>
        <taxon>Rhabditida</taxon>
        <taxon>Rhabditina</taxon>
        <taxon>Rhabditomorpha</taxon>
        <taxon>Strongyloidea</taxon>
        <taxon>Ancylostomatidae</taxon>
        <taxon>Bunostominae</taxon>
        <taxon>Necator</taxon>
    </lineage>
</organism>
<dbReference type="PRINTS" id="PR00385">
    <property type="entry name" value="P450"/>
</dbReference>
<dbReference type="PANTHER" id="PTHR24300:SF338">
    <property type="entry name" value="CYTOCHROME P450 CYP36A1-RELATED"/>
    <property type="match status" value="1"/>
</dbReference>
<dbReference type="InterPro" id="IPR036396">
    <property type="entry name" value="Cyt_P450_sf"/>
</dbReference>
<evidence type="ECO:0000313" key="9">
    <source>
        <dbReference type="Proteomes" id="UP001303046"/>
    </source>
</evidence>
<dbReference type="Proteomes" id="UP001303046">
    <property type="component" value="Unassembled WGS sequence"/>
</dbReference>
<dbReference type="PANTHER" id="PTHR24300">
    <property type="entry name" value="CYTOCHROME P450 508A4-RELATED"/>
    <property type="match status" value="1"/>
</dbReference>
<evidence type="ECO:0000256" key="3">
    <source>
        <dbReference type="ARBA" id="ARBA00023004"/>
    </source>
</evidence>
<dbReference type="InterPro" id="IPR002401">
    <property type="entry name" value="Cyt_P450_E_grp-I"/>
</dbReference>
<accession>A0ABR1BMX7</accession>
<keyword evidence="7" id="KW-0472">Membrane</keyword>
<dbReference type="PROSITE" id="PS00086">
    <property type="entry name" value="CYTOCHROME_P450"/>
    <property type="match status" value="1"/>
</dbReference>
<evidence type="ECO:0000256" key="4">
    <source>
        <dbReference type="ARBA" id="ARBA00023033"/>
    </source>
</evidence>
<keyword evidence="3 5" id="KW-0408">Iron</keyword>
<evidence type="ECO:0000256" key="7">
    <source>
        <dbReference type="SAM" id="Phobius"/>
    </source>
</evidence>
<dbReference type="CDD" id="cd20617">
    <property type="entry name" value="CYP1_2-like"/>
    <property type="match status" value="1"/>
</dbReference>
<comment type="caution">
    <text evidence="8">The sequence shown here is derived from an EMBL/GenBank/DDBJ whole genome shotgun (WGS) entry which is preliminary data.</text>
</comment>
<proteinExistence type="inferred from homology"/>
<evidence type="ECO:0008006" key="10">
    <source>
        <dbReference type="Google" id="ProtNLM"/>
    </source>
</evidence>
<name>A0ABR1BMX7_NECAM</name>
<dbReference type="Pfam" id="PF00067">
    <property type="entry name" value="p450"/>
    <property type="match status" value="1"/>
</dbReference>
<reference evidence="8 9" key="1">
    <citation type="submission" date="2023-08" db="EMBL/GenBank/DDBJ databases">
        <title>A Necator americanus chromosomal reference genome.</title>
        <authorList>
            <person name="Ilik V."/>
            <person name="Petrzelkova K.J."/>
            <person name="Pardy F."/>
            <person name="Fuh T."/>
            <person name="Niatou-Singa F.S."/>
            <person name="Gouil Q."/>
            <person name="Baker L."/>
            <person name="Ritchie M.E."/>
            <person name="Jex A.R."/>
            <person name="Gazzola D."/>
            <person name="Li H."/>
            <person name="Toshio Fujiwara R."/>
            <person name="Zhan B."/>
            <person name="Aroian R.V."/>
            <person name="Pafco B."/>
            <person name="Schwarz E.M."/>
        </authorList>
    </citation>
    <scope>NUCLEOTIDE SEQUENCE [LARGE SCALE GENOMIC DNA]</scope>
    <source>
        <strain evidence="8 9">Aroian</strain>
        <tissue evidence="8">Whole animal</tissue>
    </source>
</reference>
<keyword evidence="7" id="KW-1133">Transmembrane helix</keyword>
<keyword evidence="5" id="KW-0560">Oxidoreductase</keyword>
<protein>
    <recommendedName>
        <fullName evidence="10">Unspecific monooxygenase</fullName>
    </recommendedName>
</protein>
<feature type="transmembrane region" description="Helical" evidence="7">
    <location>
        <begin position="28"/>
        <end position="48"/>
    </location>
</feature>
<keyword evidence="2 5" id="KW-0479">Metal-binding</keyword>
<dbReference type="EMBL" id="JAVFWL010000001">
    <property type="protein sequence ID" value="KAK6727777.1"/>
    <property type="molecule type" value="Genomic_DNA"/>
</dbReference>
<feature type="compositionally biased region" description="Pro residues" evidence="6">
    <location>
        <begin position="560"/>
        <end position="572"/>
    </location>
</feature>
<dbReference type="Gene3D" id="1.10.630.10">
    <property type="entry name" value="Cytochrome P450"/>
    <property type="match status" value="1"/>
</dbReference>
<keyword evidence="7" id="KW-0812">Transmembrane</keyword>
<dbReference type="PRINTS" id="PR00463">
    <property type="entry name" value="EP450I"/>
</dbReference>
<evidence type="ECO:0000256" key="5">
    <source>
        <dbReference type="RuleBase" id="RU000461"/>
    </source>
</evidence>